<feature type="region of interest" description="Disordered" evidence="2">
    <location>
        <begin position="260"/>
        <end position="323"/>
    </location>
</feature>
<feature type="coiled-coil region" evidence="1">
    <location>
        <begin position="628"/>
        <end position="690"/>
    </location>
</feature>
<gene>
    <name evidence="3" type="ORF">g.10585</name>
</gene>
<feature type="coiled-coil region" evidence="1">
    <location>
        <begin position="461"/>
        <end position="505"/>
    </location>
</feature>
<accession>A0A1B6DWR2</accession>
<sequence length="704" mass="83096">MTCVKLPDNLNLTNFESPSAINCQYILTSPRSLKACRKAGIKPVELLFRSLSDFEDDLGISSDQVYEFFRQHERDRQCKIEICKAIRNKLLRDDCRNENKDYDSVYPNKTLPRKEQLDRENLIKASSLYGNRKDSPITVISSNLSYINSVTSTSPILANNVLESSLKNAFCEISRHSTTFDSTTSDSTLSLEIQGTCTNTNKVKLGRKSTPKSNTSKKKVKSKKKIISPMRSSYDYRKEENSEIKNSILLKKSIPQKNCSDKKTLRVKHLNNQLRPDRTTSPNINSQRKPKTEKNNNRLKENDHKNESNISKAKKYSNKENTLNNSKIKNCNTIRYCSKYDFDNNGSSKRNFQTLSYPRLRNQALLCSSSLSLGLPQPKRKHILYDFMNIDNLSIPENDRRILETLALKKEQERESEQFAHQAHLLWEKKRQERQMVEYEQKLKWQKYVQEKRKTESMQNLLRMEEVKQSLRESQRSLEERIIKRDKKVAELKRQQEEKKQIEINERRDQAIRRKEIVDANCKQKQIETELVQQRHQEELTQRLDKAESARSKTQQSIHRRVASANRMEELRHQENMLEVLADKELLLQQKKREIRERQSRARERYSEQIKHRDKHIKESSAEQRLKAMQVKEIHRDLEKGLEQWQDQVMLLQWADSQRAEASVQTQIGNRRLRLEIENKERQLLHVQRMQKVKQAENSKKTIN</sequence>
<evidence type="ECO:0000313" key="3">
    <source>
        <dbReference type="EMBL" id="JAS30106.1"/>
    </source>
</evidence>
<protein>
    <recommendedName>
        <fullName evidence="4">Coiled-coil domain-containing protein 177</fullName>
    </recommendedName>
</protein>
<feature type="compositionally biased region" description="Polar residues" evidence="2">
    <location>
        <begin position="270"/>
        <end position="287"/>
    </location>
</feature>
<evidence type="ECO:0000256" key="1">
    <source>
        <dbReference type="SAM" id="Coils"/>
    </source>
</evidence>
<name>A0A1B6DWR2_9HEMI</name>
<proteinExistence type="predicted"/>
<reference evidence="3" key="1">
    <citation type="submission" date="2015-12" db="EMBL/GenBank/DDBJ databases">
        <title>De novo transcriptome assembly of four potential Pierce s Disease insect vectors from Arizona vineyards.</title>
        <authorList>
            <person name="Tassone E.E."/>
        </authorList>
    </citation>
    <scope>NUCLEOTIDE SEQUENCE</scope>
</reference>
<dbReference type="EMBL" id="GEDC01007192">
    <property type="protein sequence ID" value="JAS30106.1"/>
    <property type="molecule type" value="Transcribed_RNA"/>
</dbReference>
<dbReference type="PANTHER" id="PTHR33663">
    <property type="entry name" value="COILED-COIL DOMAIN-CONTAINING PROTEIN 177"/>
    <property type="match status" value="1"/>
</dbReference>
<feature type="compositionally biased region" description="Basic and acidic residues" evidence="2">
    <location>
        <begin position="290"/>
        <end position="307"/>
    </location>
</feature>
<dbReference type="InterPro" id="IPR029090">
    <property type="entry name" value="DUF4659"/>
</dbReference>
<feature type="region of interest" description="Disordered" evidence="2">
    <location>
        <begin position="202"/>
        <end position="240"/>
    </location>
</feature>
<evidence type="ECO:0000256" key="2">
    <source>
        <dbReference type="SAM" id="MobiDB-lite"/>
    </source>
</evidence>
<keyword evidence="1" id="KW-0175">Coiled coil</keyword>
<feature type="compositionally biased region" description="Basic residues" evidence="2">
    <location>
        <begin position="204"/>
        <end position="226"/>
    </location>
</feature>
<evidence type="ECO:0008006" key="4">
    <source>
        <dbReference type="Google" id="ProtNLM"/>
    </source>
</evidence>
<dbReference type="AlphaFoldDB" id="A0A1B6DWR2"/>
<organism evidence="3">
    <name type="scientific">Clastoptera arizonana</name>
    <name type="common">Arizona spittle bug</name>
    <dbReference type="NCBI Taxonomy" id="38151"/>
    <lineage>
        <taxon>Eukaryota</taxon>
        <taxon>Metazoa</taxon>
        <taxon>Ecdysozoa</taxon>
        <taxon>Arthropoda</taxon>
        <taxon>Hexapoda</taxon>
        <taxon>Insecta</taxon>
        <taxon>Pterygota</taxon>
        <taxon>Neoptera</taxon>
        <taxon>Paraneoptera</taxon>
        <taxon>Hemiptera</taxon>
        <taxon>Auchenorrhyncha</taxon>
        <taxon>Cercopoidea</taxon>
        <taxon>Clastopteridae</taxon>
        <taxon>Clastoptera</taxon>
    </lineage>
</organism>
<dbReference type="PANTHER" id="PTHR33663:SF2">
    <property type="entry name" value="COILED-COIL DOMAIN-CONTAINING PROTEIN 177"/>
    <property type="match status" value="1"/>
</dbReference>